<dbReference type="EMBL" id="CM029047">
    <property type="protein sequence ID" value="KAG2582272.1"/>
    <property type="molecule type" value="Genomic_DNA"/>
</dbReference>
<proteinExistence type="predicted"/>
<dbReference type="AlphaFoldDB" id="A0A8T0R8Z8"/>
<gene>
    <name evidence="1" type="ORF">PVAP13_6KG125505</name>
</gene>
<reference evidence="1" key="1">
    <citation type="submission" date="2020-05" db="EMBL/GenBank/DDBJ databases">
        <title>WGS assembly of Panicum virgatum.</title>
        <authorList>
            <person name="Lovell J.T."/>
            <person name="Jenkins J."/>
            <person name="Shu S."/>
            <person name="Juenger T.E."/>
            <person name="Schmutz J."/>
        </authorList>
    </citation>
    <scope>NUCLEOTIDE SEQUENCE</scope>
    <source>
        <strain evidence="1">AP13</strain>
    </source>
</reference>
<evidence type="ECO:0000313" key="2">
    <source>
        <dbReference type="Proteomes" id="UP000823388"/>
    </source>
</evidence>
<evidence type="ECO:0000313" key="1">
    <source>
        <dbReference type="EMBL" id="KAG2582272.1"/>
    </source>
</evidence>
<accession>A0A8T0R8Z8</accession>
<name>A0A8T0R8Z8_PANVG</name>
<dbReference type="Proteomes" id="UP000823388">
    <property type="component" value="Chromosome 6K"/>
</dbReference>
<keyword evidence="2" id="KW-1185">Reference proteome</keyword>
<comment type="caution">
    <text evidence="1">The sequence shown here is derived from an EMBL/GenBank/DDBJ whole genome shotgun (WGS) entry which is preliminary data.</text>
</comment>
<dbReference type="EMBL" id="CM029047">
    <property type="protein sequence ID" value="KAG2582273.1"/>
    <property type="molecule type" value="Genomic_DNA"/>
</dbReference>
<sequence length="113" mass="11846">MPPLAREASQPTNLALPYACSSPIRKLLTASHKYAPALPTFGASQLTMVGHNKKNIMEPLLLSASCPNARAGRTGHCHPSPASVRSAGSSAPLACKSVPSLGAQAVKQKQQRY</sequence>
<protein>
    <submittedName>
        <fullName evidence="1">Uncharacterized protein</fullName>
    </submittedName>
</protein>
<organism evidence="1 2">
    <name type="scientific">Panicum virgatum</name>
    <name type="common">Blackwell switchgrass</name>
    <dbReference type="NCBI Taxonomy" id="38727"/>
    <lineage>
        <taxon>Eukaryota</taxon>
        <taxon>Viridiplantae</taxon>
        <taxon>Streptophyta</taxon>
        <taxon>Embryophyta</taxon>
        <taxon>Tracheophyta</taxon>
        <taxon>Spermatophyta</taxon>
        <taxon>Magnoliopsida</taxon>
        <taxon>Liliopsida</taxon>
        <taxon>Poales</taxon>
        <taxon>Poaceae</taxon>
        <taxon>PACMAD clade</taxon>
        <taxon>Panicoideae</taxon>
        <taxon>Panicodae</taxon>
        <taxon>Paniceae</taxon>
        <taxon>Panicinae</taxon>
        <taxon>Panicum</taxon>
        <taxon>Panicum sect. Hiantes</taxon>
    </lineage>
</organism>